<sequence>MGATMNVIFVKSDLSTLKNNFSSLLNYFLNNSIGFSSLHISNDEEGFNGIDYNNPNQTFLENIMDKSPDFYYLKLSFNNFPFGNLFIDGLLKIEKHENSYYSFGFEFEEVDILSNYDVDSLESVEKNIINTIEKIGENINWDYAFANQEAEVQFSPEQFEKETNTQYAIEITNSESGLKISKSTWYVNGITERA</sequence>
<protein>
    <submittedName>
        <fullName evidence="1">Uncharacterized protein</fullName>
    </submittedName>
</protein>
<evidence type="ECO:0000313" key="1">
    <source>
        <dbReference type="EMBL" id="PKG26977.1"/>
    </source>
</evidence>
<proteinExistence type="predicted"/>
<reference evidence="1 2" key="1">
    <citation type="journal article" date="2010" name="Int. J. Syst. Evol. Microbiol.">
        <title>Bacillus horneckiae sp. nov., isolated from a spacecraft-assembly clean room.</title>
        <authorList>
            <person name="Vaishampayan P."/>
            <person name="Probst A."/>
            <person name="Krishnamurthi S."/>
            <person name="Ghosh S."/>
            <person name="Osman S."/>
            <person name="McDowall A."/>
            <person name="Ruckmani A."/>
            <person name="Mayilraj S."/>
            <person name="Venkateswaran K."/>
        </authorList>
    </citation>
    <scope>NUCLEOTIDE SEQUENCE [LARGE SCALE GENOMIC DNA]</scope>
    <source>
        <strain evidence="2">1PO1SC</strain>
    </source>
</reference>
<name>A0A2N0ZBS5_9BACI</name>
<comment type="caution">
    <text evidence="1">The sequence shown here is derived from an EMBL/GenBank/DDBJ whole genome shotgun (WGS) entry which is preliminary data.</text>
</comment>
<dbReference type="EMBL" id="PISD01000053">
    <property type="protein sequence ID" value="PKG26977.1"/>
    <property type="molecule type" value="Genomic_DNA"/>
</dbReference>
<dbReference type="Pfam" id="PF15600">
    <property type="entry name" value="Imm64"/>
    <property type="match status" value="1"/>
</dbReference>
<dbReference type="InterPro" id="IPR028951">
    <property type="entry name" value="Imm64"/>
</dbReference>
<dbReference type="RefSeq" id="WP_066196535.1">
    <property type="nucleotide sequence ID" value="NZ_JAFDQP010000006.1"/>
</dbReference>
<dbReference type="AlphaFoldDB" id="A0A2N0ZBS5"/>
<accession>A0A2N0ZBS5</accession>
<evidence type="ECO:0000313" key="2">
    <source>
        <dbReference type="Proteomes" id="UP000233343"/>
    </source>
</evidence>
<gene>
    <name evidence="1" type="ORF">CWS20_21265</name>
</gene>
<organism evidence="1 2">
    <name type="scientific">Cytobacillus horneckiae</name>
    <dbReference type="NCBI Taxonomy" id="549687"/>
    <lineage>
        <taxon>Bacteria</taxon>
        <taxon>Bacillati</taxon>
        <taxon>Bacillota</taxon>
        <taxon>Bacilli</taxon>
        <taxon>Bacillales</taxon>
        <taxon>Bacillaceae</taxon>
        <taxon>Cytobacillus</taxon>
    </lineage>
</organism>
<dbReference type="Proteomes" id="UP000233343">
    <property type="component" value="Unassembled WGS sequence"/>
</dbReference>
<keyword evidence="2" id="KW-1185">Reference proteome</keyword>